<reference evidence="10" key="1">
    <citation type="submission" date="2011-05" db="EMBL/GenBank/DDBJ databases">
        <authorList>
            <person name="Richards S.R."/>
            <person name="Qu J."/>
            <person name="Jiang H."/>
            <person name="Jhangiani S.N."/>
            <person name="Agravi P."/>
            <person name="Goodspeed R."/>
            <person name="Gross S."/>
            <person name="Mandapat C."/>
            <person name="Jackson L."/>
            <person name="Mathew T."/>
            <person name="Pu L."/>
            <person name="Thornton R."/>
            <person name="Saada N."/>
            <person name="Wilczek-Boney K.B."/>
            <person name="Lee S."/>
            <person name="Kovar C."/>
            <person name="Wu Y."/>
            <person name="Scherer S.E."/>
            <person name="Worley K.C."/>
            <person name="Muzny D.M."/>
            <person name="Gibbs R."/>
        </authorList>
    </citation>
    <scope>NUCLEOTIDE SEQUENCE</scope>
    <source>
        <strain evidence="10">Brora</strain>
    </source>
</reference>
<dbReference type="EMBL" id="JH431789">
    <property type="status" value="NOT_ANNOTATED_CDS"/>
    <property type="molecule type" value="Genomic_DNA"/>
</dbReference>
<dbReference type="PANTHER" id="PTHR15933">
    <property type="entry name" value="PROTEIN CBG16327"/>
    <property type="match status" value="1"/>
</dbReference>
<reference evidence="9" key="2">
    <citation type="submission" date="2015-02" db="UniProtKB">
        <authorList>
            <consortium name="EnsemblMetazoa"/>
        </authorList>
    </citation>
    <scope>IDENTIFICATION</scope>
</reference>
<feature type="domain" description="F-box" evidence="8">
    <location>
        <begin position="521"/>
        <end position="575"/>
    </location>
</feature>
<sequence length="660" mass="75388">MKLGGKFVFLNQFFNVNYLAIKSMILTGSLAIVNKNIAVGHPKAVSAHPKNSITVISSNYDQLLENVKPKLNWTKKSRDLTSSTNCDEPTTISIEMEKKAHSHCETCIKIKKCSVRPKIDESCAIMTCTAECGARFHSCKLPEHKLLCMNEKVPCINSINGCPLSMPRHQLGRHLERCPASVVHCTMEWNRWPVCSLERLMHIPFRQPNPHVRPGQLDVALALRDQRMLNEWLRAPRRTRRVLRNNLTRRFPAVPFQTRGSYESESNSSRTVTDDEDDTPWEIRKTPPGLKRSVCGELYRASKQTTDSLSAALNIITNHVAMADEDKENMMDVYDHDLNGYDVLFVDNNVVSEISSASMADHARKQPSPPPPPPPSSPPMFVNLGLDLTLESITRYQTKPKSMYTFLCAQEFRRDEYSWHYKNVHGDIHGGLNGWLEQRCPLAHYGCMHSVRRFYPMSNGAGIVHNDILESFGVQPFVAPPLGKAQSAEMKFPRRSLSRGTIESIPEEDVVISAQISNSEPRVLTQMPFEVLQHVARFLDSFSLCNLAMTSRLLRDVCCSLLEERGIVVQQWERQLVGRKSCWRIAYQRWFFSTAFTPVVWWGFEEKENMSNHLQKCSYFQRNLKSDPYYYPMGAEPNTWLYEKLKASVALTQENQATKL</sequence>
<dbReference type="Gene3D" id="3.30.40.10">
    <property type="entry name" value="Zinc/RING finger domain, C3HC4 (zinc finger)"/>
    <property type="match status" value="1"/>
</dbReference>
<dbReference type="HOGENOM" id="CLU_013357_0_0_1"/>
<evidence type="ECO:0000259" key="8">
    <source>
        <dbReference type="PROSITE" id="PS50181"/>
    </source>
</evidence>
<dbReference type="InterPro" id="IPR031890">
    <property type="entry name" value="Fbxo30/Fbxo40"/>
</dbReference>
<dbReference type="eggNOG" id="ENOG502QTD9">
    <property type="taxonomic scope" value="Eukaryota"/>
</dbReference>
<keyword evidence="1 5" id="KW-0479">Metal-binding</keyword>
<dbReference type="GO" id="GO:0008270">
    <property type="term" value="F:zinc ion binding"/>
    <property type="evidence" value="ECO:0007669"/>
    <property type="project" value="UniProtKB-KW"/>
</dbReference>
<feature type="region of interest" description="Disordered" evidence="6">
    <location>
        <begin position="258"/>
        <end position="287"/>
    </location>
</feature>
<evidence type="ECO:0000256" key="2">
    <source>
        <dbReference type="ARBA" id="ARBA00022771"/>
    </source>
</evidence>
<dbReference type="EnsemblMetazoa" id="SMAR007416-RA">
    <property type="protein sequence ID" value="SMAR007416-PA"/>
    <property type="gene ID" value="SMAR007416"/>
</dbReference>
<dbReference type="GO" id="GO:0061630">
    <property type="term" value="F:ubiquitin protein ligase activity"/>
    <property type="evidence" value="ECO:0007669"/>
    <property type="project" value="InterPro"/>
</dbReference>
<dbReference type="InterPro" id="IPR036047">
    <property type="entry name" value="F-box-like_dom_sf"/>
</dbReference>
<feature type="domain" description="TRAF-type" evidence="7">
    <location>
        <begin position="144"/>
        <end position="198"/>
    </location>
</feature>
<feature type="zinc finger region" description="TRAF-type" evidence="5">
    <location>
        <begin position="144"/>
        <end position="198"/>
    </location>
</feature>
<dbReference type="OMA" id="VHIKWER"/>
<dbReference type="InterPro" id="IPR001293">
    <property type="entry name" value="Znf_TRAF"/>
</dbReference>
<keyword evidence="2 5" id="KW-0863">Zinc-finger</keyword>
<dbReference type="PROSITE" id="PS50145">
    <property type="entry name" value="ZF_TRAF"/>
    <property type="match status" value="1"/>
</dbReference>
<feature type="compositionally biased region" description="Pro residues" evidence="6">
    <location>
        <begin position="367"/>
        <end position="378"/>
    </location>
</feature>
<dbReference type="InterPro" id="IPR043013">
    <property type="entry name" value="Znf_TRAF_N"/>
</dbReference>
<evidence type="ECO:0000256" key="6">
    <source>
        <dbReference type="SAM" id="MobiDB-lite"/>
    </source>
</evidence>
<dbReference type="CDD" id="cd22101">
    <property type="entry name" value="F-box_FBXO30-like"/>
    <property type="match status" value="1"/>
</dbReference>
<keyword evidence="3" id="KW-0833">Ubl conjugation pathway</keyword>
<evidence type="ECO:0008006" key="11">
    <source>
        <dbReference type="Google" id="ProtNLM"/>
    </source>
</evidence>
<evidence type="ECO:0000313" key="9">
    <source>
        <dbReference type="EnsemblMetazoa" id="SMAR007416-PA"/>
    </source>
</evidence>
<accession>T1J1J7</accession>
<evidence type="ECO:0000313" key="10">
    <source>
        <dbReference type="Proteomes" id="UP000014500"/>
    </source>
</evidence>
<keyword evidence="4 5" id="KW-0862">Zinc</keyword>
<dbReference type="Pfam" id="PF15965">
    <property type="entry name" value="zf-TRAF_2"/>
    <property type="match status" value="1"/>
</dbReference>
<feature type="compositionally biased region" description="Polar residues" evidence="6">
    <location>
        <begin position="258"/>
        <end position="271"/>
    </location>
</feature>
<dbReference type="InterPro" id="IPR013083">
    <property type="entry name" value="Znf_RING/FYVE/PHD"/>
</dbReference>
<dbReference type="Gene3D" id="3.30.40.150">
    <property type="entry name" value="TRAF-like zinc-finger, N-terminal subdomain"/>
    <property type="match status" value="1"/>
</dbReference>
<dbReference type="Pfam" id="PF15966">
    <property type="entry name" value="F-box_4"/>
    <property type="match status" value="1"/>
</dbReference>
<dbReference type="PhylomeDB" id="T1J1J7"/>
<evidence type="ECO:0000259" key="7">
    <source>
        <dbReference type="PROSITE" id="PS50145"/>
    </source>
</evidence>
<proteinExistence type="predicted"/>
<keyword evidence="10" id="KW-1185">Reference proteome</keyword>
<name>T1J1J7_STRMM</name>
<dbReference type="STRING" id="126957.T1J1J7"/>
<dbReference type="PROSITE" id="PS50181">
    <property type="entry name" value="FBOX"/>
    <property type="match status" value="1"/>
</dbReference>
<evidence type="ECO:0000256" key="4">
    <source>
        <dbReference type="ARBA" id="ARBA00022833"/>
    </source>
</evidence>
<dbReference type="AlphaFoldDB" id="T1J1J7"/>
<dbReference type="PANTHER" id="PTHR15933:SF20">
    <property type="entry name" value="F-BOX DOMAIN-CONTAINING PROTEIN"/>
    <property type="match status" value="1"/>
</dbReference>
<organism evidence="9 10">
    <name type="scientific">Strigamia maritima</name>
    <name type="common">European centipede</name>
    <name type="synonym">Geophilus maritimus</name>
    <dbReference type="NCBI Taxonomy" id="126957"/>
    <lineage>
        <taxon>Eukaryota</taxon>
        <taxon>Metazoa</taxon>
        <taxon>Ecdysozoa</taxon>
        <taxon>Arthropoda</taxon>
        <taxon>Myriapoda</taxon>
        <taxon>Chilopoda</taxon>
        <taxon>Pleurostigmophora</taxon>
        <taxon>Geophilomorpha</taxon>
        <taxon>Linotaeniidae</taxon>
        <taxon>Strigamia</taxon>
    </lineage>
</organism>
<dbReference type="SUPFAM" id="SSF49599">
    <property type="entry name" value="TRAF domain-like"/>
    <property type="match status" value="1"/>
</dbReference>
<dbReference type="InterPro" id="IPR001810">
    <property type="entry name" value="F-box_dom"/>
</dbReference>
<evidence type="ECO:0000256" key="1">
    <source>
        <dbReference type="ARBA" id="ARBA00022723"/>
    </source>
</evidence>
<protein>
    <recommendedName>
        <fullName evidence="11">F-box domain-containing protein</fullName>
    </recommendedName>
</protein>
<evidence type="ECO:0000256" key="3">
    <source>
        <dbReference type="ARBA" id="ARBA00022786"/>
    </source>
</evidence>
<dbReference type="Proteomes" id="UP000014500">
    <property type="component" value="Unassembled WGS sequence"/>
</dbReference>
<feature type="region of interest" description="Disordered" evidence="6">
    <location>
        <begin position="357"/>
        <end position="381"/>
    </location>
</feature>
<evidence type="ECO:0000256" key="5">
    <source>
        <dbReference type="PROSITE-ProRule" id="PRU00207"/>
    </source>
</evidence>
<dbReference type="SUPFAM" id="SSF81383">
    <property type="entry name" value="F-box domain"/>
    <property type="match status" value="1"/>
</dbReference>